<feature type="transmembrane region" description="Helical" evidence="1">
    <location>
        <begin position="58"/>
        <end position="84"/>
    </location>
</feature>
<evidence type="ECO:0000256" key="1">
    <source>
        <dbReference type="SAM" id="Phobius"/>
    </source>
</evidence>
<dbReference type="EMBL" id="CAJNOI010000554">
    <property type="protein sequence ID" value="CAF1305883.1"/>
    <property type="molecule type" value="Genomic_DNA"/>
</dbReference>
<dbReference type="EMBL" id="CAJNOM010000914">
    <property type="protein sequence ID" value="CAF1577716.1"/>
    <property type="molecule type" value="Genomic_DNA"/>
</dbReference>
<evidence type="ECO:0000313" key="3">
    <source>
        <dbReference type="EMBL" id="CAF1577716.1"/>
    </source>
</evidence>
<organism evidence="3 4">
    <name type="scientific">Adineta steineri</name>
    <dbReference type="NCBI Taxonomy" id="433720"/>
    <lineage>
        <taxon>Eukaryota</taxon>
        <taxon>Metazoa</taxon>
        <taxon>Spiralia</taxon>
        <taxon>Gnathifera</taxon>
        <taxon>Rotifera</taxon>
        <taxon>Eurotatoria</taxon>
        <taxon>Bdelloidea</taxon>
        <taxon>Adinetida</taxon>
        <taxon>Adinetidae</taxon>
        <taxon>Adineta</taxon>
    </lineage>
</organism>
<dbReference type="Proteomes" id="UP000663832">
    <property type="component" value="Unassembled WGS sequence"/>
</dbReference>
<name>A0A815Z404_9BILA</name>
<keyword evidence="1" id="KW-0812">Transmembrane</keyword>
<protein>
    <recommendedName>
        <fullName evidence="5">PARP catalytic domain-containing protein</fullName>
    </recommendedName>
</protein>
<keyword evidence="1" id="KW-1133">Transmembrane helix</keyword>
<gene>
    <name evidence="2" type="ORF">BJG266_LOCUS32540</name>
    <name evidence="3" type="ORF">QVE165_LOCUS49617</name>
</gene>
<feature type="transmembrane region" description="Helical" evidence="1">
    <location>
        <begin position="170"/>
        <end position="191"/>
    </location>
</feature>
<dbReference type="AlphaFoldDB" id="A0A815Z404"/>
<dbReference type="SUPFAM" id="SSF56399">
    <property type="entry name" value="ADP-ribosylation"/>
    <property type="match status" value="1"/>
</dbReference>
<evidence type="ECO:0000313" key="2">
    <source>
        <dbReference type="EMBL" id="CAF1305883.1"/>
    </source>
</evidence>
<reference evidence="3" key="1">
    <citation type="submission" date="2021-02" db="EMBL/GenBank/DDBJ databases">
        <authorList>
            <person name="Nowell W R."/>
        </authorList>
    </citation>
    <scope>NUCLEOTIDE SEQUENCE</scope>
</reference>
<keyword evidence="1" id="KW-0472">Membrane</keyword>
<keyword evidence="4" id="KW-1185">Reference proteome</keyword>
<feature type="transmembrane region" description="Helical" evidence="1">
    <location>
        <begin position="15"/>
        <end position="38"/>
    </location>
</feature>
<proteinExistence type="predicted"/>
<dbReference type="Gene3D" id="3.90.228.10">
    <property type="match status" value="1"/>
</dbReference>
<evidence type="ECO:0000313" key="4">
    <source>
        <dbReference type="Proteomes" id="UP000663832"/>
    </source>
</evidence>
<accession>A0A815Z404</accession>
<comment type="caution">
    <text evidence="3">The sequence shown here is derived from an EMBL/GenBank/DDBJ whole genome shotgun (WGS) entry which is preliminary data.</text>
</comment>
<dbReference type="OrthoDB" id="9985077at2759"/>
<feature type="transmembrane region" description="Helical" evidence="1">
    <location>
        <begin position="137"/>
        <end position="158"/>
    </location>
</feature>
<evidence type="ECO:0008006" key="5">
    <source>
        <dbReference type="Google" id="ProtNLM"/>
    </source>
</evidence>
<dbReference type="Proteomes" id="UP000663877">
    <property type="component" value="Unassembled WGS sequence"/>
</dbReference>
<sequence>MCCCSCCYKRLPTWYILLAIGELICGIIRLATFFPLLSSLMNEEKADAIITTGFILDWIGSLVPTFMGIIIGFVLLIVALKIIYSLCCNDKNKVRPADDPSVTLACSKFLLCSRPMNRFVALNCNFPCYIPRPRLRFIVRLVFLLFSILLRIIAIILYATSKTNGSAKALLAIICTISLIFPILAILLDIYQYRIWWHYRPSCDKAPRQTLSRKHVRYIPYHLVGNNRNDMHMGNKPCDSMGPNFKCPKRSLEHLIIFHLDDYKPQERWGLLSPNEATTYVGFHRTTAESAVAIAHSDFRQSMKGSQMLGFGVYFARSIARTEGKARFAGALICAEIRMGRVKEVTFDQLYTVRNSNAWWTDYDTVYYNHKEDDRDEFCVKDPAQILKWVIVVDEAHDTKVNQYGLDAEFEDTFCHCI</sequence>